<feature type="region of interest" description="Disordered" evidence="2">
    <location>
        <begin position="65"/>
        <end position="138"/>
    </location>
</feature>
<dbReference type="EMBL" id="CP000497">
    <property type="protein sequence ID" value="ABN65415.2"/>
    <property type="molecule type" value="Genomic_DNA"/>
</dbReference>
<dbReference type="InterPro" id="IPR018287">
    <property type="entry name" value="Hap4_TF_heteromerisation"/>
</dbReference>
<evidence type="ECO:0000259" key="3">
    <source>
        <dbReference type="Pfam" id="PF10297"/>
    </source>
</evidence>
<dbReference type="KEGG" id="pic:PICST_67306"/>
<feature type="compositionally biased region" description="Low complexity" evidence="2">
    <location>
        <begin position="80"/>
        <end position="102"/>
    </location>
</feature>
<evidence type="ECO:0000256" key="1">
    <source>
        <dbReference type="ARBA" id="ARBA00023242"/>
    </source>
</evidence>
<dbReference type="HOGENOM" id="CLU_360987_0_0_1"/>
<feature type="region of interest" description="Disordered" evidence="2">
    <location>
        <begin position="192"/>
        <end position="214"/>
    </location>
</feature>
<keyword evidence="5" id="KW-1185">Reference proteome</keyword>
<dbReference type="InParanoid" id="A3LRN1"/>
<feature type="compositionally biased region" description="Polar residues" evidence="2">
    <location>
        <begin position="252"/>
        <end position="284"/>
    </location>
</feature>
<feature type="region of interest" description="Disordered" evidence="2">
    <location>
        <begin position="313"/>
        <end position="379"/>
    </location>
</feature>
<name>A3LRN1_PICST</name>
<feature type="compositionally biased region" description="Low complexity" evidence="2">
    <location>
        <begin position="33"/>
        <end position="44"/>
    </location>
</feature>
<accession>A3LRN1</accession>
<evidence type="ECO:0000313" key="4">
    <source>
        <dbReference type="EMBL" id="ABN65415.2"/>
    </source>
</evidence>
<gene>
    <name evidence="4" type="primary">MUC1.9</name>
    <name evidence="4" type="ORF">PICST_67306</name>
</gene>
<dbReference type="GO" id="GO:0006355">
    <property type="term" value="P:regulation of DNA-templated transcription"/>
    <property type="evidence" value="ECO:0007669"/>
    <property type="project" value="InterPro"/>
</dbReference>
<reference evidence="4 5" key="1">
    <citation type="journal article" date="2007" name="Nat. Biotechnol.">
        <title>Genome sequence of the lignocellulose-bioconverting and xylose-fermenting yeast Pichia stipitis.</title>
        <authorList>
            <person name="Jeffries T.W."/>
            <person name="Grigoriev I.V."/>
            <person name="Grimwood J."/>
            <person name="Laplaza J.M."/>
            <person name="Aerts A."/>
            <person name="Salamov A."/>
            <person name="Schmutz J."/>
            <person name="Lindquist E."/>
            <person name="Dehal P."/>
            <person name="Shapiro H."/>
            <person name="Jin Y.S."/>
            <person name="Passoth V."/>
            <person name="Richardson P.M."/>
        </authorList>
    </citation>
    <scope>NUCLEOTIDE SEQUENCE [LARGE SCALE GENOMIC DNA]</scope>
    <source>
        <strain evidence="5">ATCC 58785 / CBS 6054 / NBRC 10063 / NRRL Y-11545</strain>
    </source>
</reference>
<dbReference type="OMA" id="NCGFCTN"/>
<protein>
    <submittedName>
        <fullName evidence="4">Mucin-like protein with chitinase features</fullName>
    </submittedName>
</protein>
<dbReference type="AlphaFoldDB" id="A3LRN1"/>
<dbReference type="Pfam" id="PF10297">
    <property type="entry name" value="Hap4_Hap_bind"/>
    <property type="match status" value="1"/>
</dbReference>
<evidence type="ECO:0000256" key="2">
    <source>
        <dbReference type="SAM" id="MobiDB-lite"/>
    </source>
</evidence>
<dbReference type="GO" id="GO:0005634">
    <property type="term" value="C:nucleus"/>
    <property type="evidence" value="ECO:0007669"/>
    <property type="project" value="InterPro"/>
</dbReference>
<dbReference type="Proteomes" id="UP000002258">
    <property type="component" value="Chromosome 3"/>
</dbReference>
<feature type="compositionally biased region" description="Low complexity" evidence="2">
    <location>
        <begin position="313"/>
        <end position="369"/>
    </location>
</feature>
<feature type="region of interest" description="Disordered" evidence="2">
    <location>
        <begin position="250"/>
        <end position="297"/>
    </location>
</feature>
<organism evidence="4 5">
    <name type="scientific">Scheffersomyces stipitis (strain ATCC 58785 / CBS 6054 / NBRC 10063 / NRRL Y-11545)</name>
    <name type="common">Yeast</name>
    <name type="synonym">Pichia stipitis</name>
    <dbReference type="NCBI Taxonomy" id="322104"/>
    <lineage>
        <taxon>Eukaryota</taxon>
        <taxon>Fungi</taxon>
        <taxon>Dikarya</taxon>
        <taxon>Ascomycota</taxon>
        <taxon>Saccharomycotina</taxon>
        <taxon>Pichiomycetes</taxon>
        <taxon>Debaryomycetaceae</taxon>
        <taxon>Scheffersomyces</taxon>
    </lineage>
</organism>
<dbReference type="OrthoDB" id="5374328at2759"/>
<sequence>MSSPEAARVSPTLNFPAAKVKMETSESFDSQKTNSSASTVSNSTFRNPLIKKENLTATKLTTIFANSAATPPPVAKGSQTNSSPSSSPNSNTNTTNTNTNTNAIPIQNNYRGRIIGKEPAGPQLPPKHHPKIQPSTHKYPKIQPQIAPKPIAVLPKPSSFSPVPNPNVKTSLMMSAPTSSDKTSLNINTSKRWVLPPRPRPGRKPTASAETDDKSKAIAVAKVSPKKRPKIKKETVEKQVVGTVNGVPVSKSVVSGTIPSNSSITHTGPSTLSSASVNSATVKSQDPRHDFIDAKSGLSSDVDKRQILAQLQQQYSQASNGRASSPLSTTSVSIPPSVSNSPSNKHSPSISSPSSVPTSSSASPLSSQLPLPPIVSKNDPKSEIANLKMSYLSKLKEQELIRNYIEVITNQIKELSFVQNGMITFDALRTNSTSTGKSKRVNSPSTISKSTSYDQLESISNLNDLNKFLNYLTKSSSIIHSATKRSSASNQSSNSDTVINSQIDHYLEIRSKFKSMKTEELKRLNNLRKQKNSMNGVLPTSVVAGTSLSSNGDLATAGRSSSFTPDLLKPLKASTLFDPDGDQDIVIDILGEDNTIGGNLVSADNNALTSEDIDIFMEENDFLNRLILNDDVDNVGIPPNADLLKEQESSLRVKIHDKNEPVVQDSLLKKKSKLNCGFCTNDTPCLCFDADFDIGILRH</sequence>
<keyword evidence="1" id="KW-0539">Nucleus</keyword>
<dbReference type="RefSeq" id="XP_001383444.2">
    <property type="nucleotide sequence ID" value="XM_001383407.1"/>
</dbReference>
<dbReference type="eggNOG" id="ENOG502R8HV">
    <property type="taxonomic scope" value="Eukaryota"/>
</dbReference>
<proteinExistence type="predicted"/>
<dbReference type="GeneID" id="4838074"/>
<dbReference type="STRING" id="322104.A3LRN1"/>
<feature type="region of interest" description="Disordered" evidence="2">
    <location>
        <begin position="1"/>
        <end position="53"/>
    </location>
</feature>
<feature type="domain" description="Hap4 transcription factor heteromerisation" evidence="3">
    <location>
        <begin position="189"/>
        <end position="205"/>
    </location>
</feature>
<evidence type="ECO:0000313" key="5">
    <source>
        <dbReference type="Proteomes" id="UP000002258"/>
    </source>
</evidence>